<comment type="caution">
    <text evidence="3">The sequence shown here is derived from an EMBL/GenBank/DDBJ whole genome shotgun (WGS) entry which is preliminary data.</text>
</comment>
<dbReference type="SUPFAM" id="SSF53254">
    <property type="entry name" value="Phosphoglycerate mutase-like"/>
    <property type="match status" value="1"/>
</dbReference>
<dbReference type="SMART" id="SM00855">
    <property type="entry name" value="PGAM"/>
    <property type="match status" value="1"/>
</dbReference>
<evidence type="ECO:0000256" key="2">
    <source>
        <dbReference type="PIRSR" id="PIRSR613078-2"/>
    </source>
</evidence>
<organism evidence="3 4">
    <name type="scientific">Streptomyces corynorhini</name>
    <dbReference type="NCBI Taxonomy" id="2282652"/>
    <lineage>
        <taxon>Bacteria</taxon>
        <taxon>Bacillati</taxon>
        <taxon>Actinomycetota</taxon>
        <taxon>Actinomycetes</taxon>
        <taxon>Kitasatosporales</taxon>
        <taxon>Streptomycetaceae</taxon>
        <taxon>Streptomyces</taxon>
    </lineage>
</organism>
<feature type="binding site" evidence="2">
    <location>
        <begin position="79"/>
        <end position="82"/>
    </location>
    <ligand>
        <name>substrate</name>
    </ligand>
</feature>
<dbReference type="GO" id="GO:0101006">
    <property type="term" value="F:protein histidine phosphatase activity"/>
    <property type="evidence" value="ECO:0007669"/>
    <property type="project" value="TreeGrafter"/>
</dbReference>
<evidence type="ECO:0000313" key="3">
    <source>
        <dbReference type="EMBL" id="RDG34683.1"/>
    </source>
</evidence>
<dbReference type="Pfam" id="PF00300">
    <property type="entry name" value="His_Phos_1"/>
    <property type="match status" value="1"/>
</dbReference>
<reference evidence="3 4" key="1">
    <citation type="submission" date="2018-07" db="EMBL/GenBank/DDBJ databases">
        <title>Streptomyces species from bats.</title>
        <authorList>
            <person name="Dunlap C."/>
        </authorList>
    </citation>
    <scope>NUCLEOTIDE SEQUENCE [LARGE SCALE GENOMIC DNA]</scope>
    <source>
        <strain evidence="3 4">AC230</strain>
    </source>
</reference>
<dbReference type="AlphaFoldDB" id="A0A370B4A0"/>
<gene>
    <name evidence="3" type="ORF">DVH02_29315</name>
</gene>
<evidence type="ECO:0000256" key="1">
    <source>
        <dbReference type="PIRSR" id="PIRSR613078-1"/>
    </source>
</evidence>
<keyword evidence="4" id="KW-1185">Reference proteome</keyword>
<dbReference type="PANTHER" id="PTHR48100:SF15">
    <property type="entry name" value="SEDOHEPTULOSE 1,7-BISPHOSPHATASE"/>
    <property type="match status" value="1"/>
</dbReference>
<dbReference type="EMBL" id="QQNA01000289">
    <property type="protein sequence ID" value="RDG34683.1"/>
    <property type="molecule type" value="Genomic_DNA"/>
</dbReference>
<dbReference type="RefSeq" id="WP_114626884.1">
    <property type="nucleotide sequence ID" value="NZ_QQNA01000289.1"/>
</dbReference>
<feature type="binding site" evidence="2">
    <location>
        <position position="58"/>
    </location>
    <ligand>
        <name>substrate</name>
    </ligand>
</feature>
<dbReference type="PANTHER" id="PTHR48100">
    <property type="entry name" value="BROAD-SPECIFICITY PHOSPHATASE YOR283W-RELATED"/>
    <property type="match status" value="1"/>
</dbReference>
<dbReference type="Proteomes" id="UP000253741">
    <property type="component" value="Unassembled WGS sequence"/>
</dbReference>
<feature type="active site" description="Proton donor/acceptor" evidence="1">
    <location>
        <position position="79"/>
    </location>
</feature>
<sequence>MGELILVRHGETAWSLSGQHTSRTDLPMTGRGESEARSLAPLLAERRIGLTLVSPLTRARRTAELAGLDRLRITPELREWDYGGYEGVTTAEILRSRPDWDLWTDGVAPGPADGPGESPGEVGHRADRVLAEALEALRSGEDDVALVSHGHFLRVLTARYLALAPAAGALFQLTTGTLSRLGTEHGRPVITAWNLALPESVRLHTTRAREDVA</sequence>
<feature type="active site" description="Tele-phosphohistidine intermediate" evidence="1">
    <location>
        <position position="9"/>
    </location>
</feature>
<dbReference type="CDD" id="cd07067">
    <property type="entry name" value="HP_PGM_like"/>
    <property type="match status" value="1"/>
</dbReference>
<dbReference type="InterPro" id="IPR029033">
    <property type="entry name" value="His_PPase_superfam"/>
</dbReference>
<dbReference type="GO" id="GO:0070297">
    <property type="term" value="P:regulation of phosphorelay signal transduction system"/>
    <property type="evidence" value="ECO:0007669"/>
    <property type="project" value="TreeGrafter"/>
</dbReference>
<dbReference type="OrthoDB" id="4697614at2"/>
<dbReference type="InterPro" id="IPR050275">
    <property type="entry name" value="PGM_Phosphatase"/>
</dbReference>
<proteinExistence type="predicted"/>
<dbReference type="PIRSF" id="PIRSF000709">
    <property type="entry name" value="6PFK_2-Ptase"/>
    <property type="match status" value="1"/>
</dbReference>
<dbReference type="Gene3D" id="3.40.50.1240">
    <property type="entry name" value="Phosphoglycerate mutase-like"/>
    <property type="match status" value="1"/>
</dbReference>
<evidence type="ECO:0000313" key="4">
    <source>
        <dbReference type="Proteomes" id="UP000253741"/>
    </source>
</evidence>
<name>A0A370B4A0_9ACTN</name>
<accession>A0A370B4A0</accession>
<protein>
    <submittedName>
        <fullName evidence="3">Histidine phosphatase family protein</fullName>
    </submittedName>
</protein>
<dbReference type="InterPro" id="IPR013078">
    <property type="entry name" value="His_Pase_superF_clade-1"/>
</dbReference>